<keyword evidence="19" id="KW-0753">Steroid metabolism</keyword>
<keyword evidence="17" id="KW-0472">Membrane</keyword>
<dbReference type="GO" id="GO:0008203">
    <property type="term" value="P:cholesterol metabolic process"/>
    <property type="evidence" value="ECO:0007669"/>
    <property type="project" value="UniProtKB-KW"/>
</dbReference>
<evidence type="ECO:0000256" key="15">
    <source>
        <dbReference type="ARBA" id="ARBA00023098"/>
    </source>
</evidence>
<accession>A0AAV4GMZ1</accession>
<dbReference type="EC" id="1.14.15.6" evidence="5"/>
<evidence type="ECO:0000256" key="20">
    <source>
        <dbReference type="ARBA" id="ARBA00023250"/>
    </source>
</evidence>
<evidence type="ECO:0000256" key="5">
    <source>
        <dbReference type="ARBA" id="ARBA00012764"/>
    </source>
</evidence>
<dbReference type="EMBL" id="BMAT01001480">
    <property type="protein sequence ID" value="GFR86455.1"/>
    <property type="molecule type" value="Genomic_DNA"/>
</dbReference>
<evidence type="ECO:0000256" key="16">
    <source>
        <dbReference type="ARBA" id="ARBA00023128"/>
    </source>
</evidence>
<comment type="caution">
    <text evidence="27">The sequence shown here is derived from an EMBL/GenBank/DDBJ whole genome shotgun (WGS) entry which is preliminary data.</text>
</comment>
<proteinExistence type="inferred from homology"/>
<dbReference type="Gene3D" id="1.10.630.10">
    <property type="entry name" value="Cytochrome P450"/>
    <property type="match status" value="1"/>
</dbReference>
<evidence type="ECO:0000256" key="25">
    <source>
        <dbReference type="PIRSR" id="PIRSR602401-1"/>
    </source>
</evidence>
<dbReference type="GO" id="GO:0034650">
    <property type="term" value="P:cortisol metabolic process"/>
    <property type="evidence" value="ECO:0007669"/>
    <property type="project" value="TreeGrafter"/>
</dbReference>
<evidence type="ECO:0000256" key="14">
    <source>
        <dbReference type="ARBA" id="ARBA00023033"/>
    </source>
</evidence>
<dbReference type="PRINTS" id="PR00463">
    <property type="entry name" value="EP450I"/>
</dbReference>
<keyword evidence="9 25" id="KW-0479">Metal-binding</keyword>
<dbReference type="GO" id="GO:0005506">
    <property type="term" value="F:iron ion binding"/>
    <property type="evidence" value="ECO:0007669"/>
    <property type="project" value="InterPro"/>
</dbReference>
<evidence type="ECO:0000256" key="2">
    <source>
        <dbReference type="ARBA" id="ARBA00004637"/>
    </source>
</evidence>
<evidence type="ECO:0000256" key="13">
    <source>
        <dbReference type="ARBA" id="ARBA00023004"/>
    </source>
</evidence>
<dbReference type="PANTHER" id="PTHR24279:SF3">
    <property type="entry name" value="CHOLESTEROL SIDE-CHAIN CLEAVAGE ENZYME, MITOCHONDRIAL"/>
    <property type="match status" value="1"/>
</dbReference>
<comment type="cofactor">
    <cofactor evidence="1 25">
        <name>heme</name>
        <dbReference type="ChEBI" id="CHEBI:30413"/>
    </cofactor>
</comment>
<evidence type="ECO:0000256" key="22">
    <source>
        <dbReference type="ARBA" id="ARBA00032666"/>
    </source>
</evidence>
<gene>
    <name evidence="27" type="ORF">ElyMa_000720800</name>
</gene>
<keyword evidence="16" id="KW-0496">Mitochondrion</keyword>
<dbReference type="InterPro" id="IPR001128">
    <property type="entry name" value="Cyt_P450"/>
</dbReference>
<dbReference type="GO" id="GO:0006700">
    <property type="term" value="P:C21-steroid hormone biosynthetic process"/>
    <property type="evidence" value="ECO:0007669"/>
    <property type="project" value="TreeGrafter"/>
</dbReference>
<evidence type="ECO:0000256" key="1">
    <source>
        <dbReference type="ARBA" id="ARBA00001971"/>
    </source>
</evidence>
<comment type="pathway">
    <text evidence="3">Lipid metabolism; C21-steroid hormone metabolism.</text>
</comment>
<evidence type="ECO:0000256" key="3">
    <source>
        <dbReference type="ARBA" id="ARBA00005108"/>
    </source>
</evidence>
<keyword evidence="18" id="KW-1207">Sterol metabolism</keyword>
<keyword evidence="13 25" id="KW-0408">Iron</keyword>
<evidence type="ECO:0000256" key="21">
    <source>
        <dbReference type="ARBA" id="ARBA00030343"/>
    </source>
</evidence>
<evidence type="ECO:0000256" key="7">
    <source>
        <dbReference type="ARBA" id="ARBA00022548"/>
    </source>
</evidence>
<dbReference type="GO" id="GO:0020037">
    <property type="term" value="F:heme binding"/>
    <property type="evidence" value="ECO:0007669"/>
    <property type="project" value="InterPro"/>
</dbReference>
<dbReference type="InterPro" id="IPR036396">
    <property type="entry name" value="Cyt_P450_sf"/>
</dbReference>
<evidence type="ECO:0000256" key="12">
    <source>
        <dbReference type="ARBA" id="ARBA00023002"/>
    </source>
</evidence>
<keyword evidence="14 26" id="KW-0503">Monooxygenase</keyword>
<dbReference type="GO" id="GO:0008386">
    <property type="term" value="F:cholesterol monooxygenase (side-chain-cleaving) activity"/>
    <property type="evidence" value="ECO:0007669"/>
    <property type="project" value="UniProtKB-EC"/>
</dbReference>
<evidence type="ECO:0000256" key="8">
    <source>
        <dbReference type="ARBA" id="ARBA00022617"/>
    </source>
</evidence>
<name>A0AAV4GMZ1_9GAST</name>
<feature type="binding site" description="axial binding residue" evidence="25">
    <location>
        <position position="75"/>
    </location>
    <ligand>
        <name>heme</name>
        <dbReference type="ChEBI" id="CHEBI:30413"/>
    </ligand>
    <ligandPart>
        <name>Fe</name>
        <dbReference type="ChEBI" id="CHEBI:18248"/>
    </ligandPart>
</feature>
<evidence type="ECO:0000256" key="9">
    <source>
        <dbReference type="ARBA" id="ARBA00022723"/>
    </source>
</evidence>
<keyword evidence="11" id="KW-0809">Transit peptide</keyword>
<comment type="similarity">
    <text evidence="4 26">Belongs to the cytochrome P450 family.</text>
</comment>
<keyword evidence="10" id="KW-0999">Mitochondrion inner membrane</keyword>
<dbReference type="PROSITE" id="PS00086">
    <property type="entry name" value="CYTOCHROME_P450"/>
    <property type="match status" value="1"/>
</dbReference>
<evidence type="ECO:0000313" key="28">
    <source>
        <dbReference type="Proteomes" id="UP000762676"/>
    </source>
</evidence>
<dbReference type="InterPro" id="IPR002401">
    <property type="entry name" value="Cyt_P450_E_grp-I"/>
</dbReference>
<dbReference type="InterPro" id="IPR017972">
    <property type="entry name" value="Cyt_P450_CS"/>
</dbReference>
<evidence type="ECO:0000256" key="23">
    <source>
        <dbReference type="ARBA" id="ARBA00033274"/>
    </source>
</evidence>
<evidence type="ECO:0000256" key="11">
    <source>
        <dbReference type="ARBA" id="ARBA00022946"/>
    </source>
</evidence>
<keyword evidence="8 25" id="KW-0349">Heme</keyword>
<dbReference type="InterPro" id="IPR050479">
    <property type="entry name" value="CYP11_CYP27_families"/>
</dbReference>
<comment type="subcellular location">
    <subcellularLocation>
        <location evidence="2">Mitochondrion inner membrane</location>
        <topology evidence="2">Peripheral membrane protein</topology>
    </subcellularLocation>
</comment>
<reference evidence="27 28" key="1">
    <citation type="journal article" date="2021" name="Elife">
        <title>Chloroplast acquisition without the gene transfer in kleptoplastic sea slugs, Plakobranchus ocellatus.</title>
        <authorList>
            <person name="Maeda T."/>
            <person name="Takahashi S."/>
            <person name="Yoshida T."/>
            <person name="Shimamura S."/>
            <person name="Takaki Y."/>
            <person name="Nagai Y."/>
            <person name="Toyoda A."/>
            <person name="Suzuki Y."/>
            <person name="Arimoto A."/>
            <person name="Ishii H."/>
            <person name="Satoh N."/>
            <person name="Nishiyama T."/>
            <person name="Hasebe M."/>
            <person name="Maruyama T."/>
            <person name="Minagawa J."/>
            <person name="Obokata J."/>
            <person name="Shigenobu S."/>
        </authorList>
    </citation>
    <scope>NUCLEOTIDE SEQUENCE [LARGE SCALE GENOMIC DNA]</scope>
</reference>
<sequence length="169" mass="19189">MNARSTTEDCTLGGYQVPKDTILMLNLYVMSRDEKVFPNPDEFHPERWLREGRDENEPLPHPFSLLPFGSGVRSCVGRRVAEIQMYLATIQVLQRYSLKKSDVFDIKPFVRTQLTPGPELPVMFLERARPSPKLWQTDRSYSQLAGAKCDTCASQQGRVGSSILVQLAK</sequence>
<evidence type="ECO:0000256" key="24">
    <source>
        <dbReference type="ARBA" id="ARBA00033394"/>
    </source>
</evidence>
<dbReference type="GO" id="GO:0071375">
    <property type="term" value="P:cellular response to peptide hormone stimulus"/>
    <property type="evidence" value="ECO:0007669"/>
    <property type="project" value="TreeGrafter"/>
</dbReference>
<keyword evidence="20" id="KW-0755">Steroidogenesis</keyword>
<keyword evidence="28" id="KW-1185">Reference proteome</keyword>
<evidence type="ECO:0000256" key="6">
    <source>
        <dbReference type="ARBA" id="ARBA00019844"/>
    </source>
</evidence>
<evidence type="ECO:0000256" key="10">
    <source>
        <dbReference type="ARBA" id="ARBA00022792"/>
    </source>
</evidence>
<organism evidence="27 28">
    <name type="scientific">Elysia marginata</name>
    <dbReference type="NCBI Taxonomy" id="1093978"/>
    <lineage>
        <taxon>Eukaryota</taxon>
        <taxon>Metazoa</taxon>
        <taxon>Spiralia</taxon>
        <taxon>Lophotrochozoa</taxon>
        <taxon>Mollusca</taxon>
        <taxon>Gastropoda</taxon>
        <taxon>Heterobranchia</taxon>
        <taxon>Euthyneura</taxon>
        <taxon>Panpulmonata</taxon>
        <taxon>Sacoglossa</taxon>
        <taxon>Placobranchoidea</taxon>
        <taxon>Plakobranchidae</taxon>
        <taxon>Elysia</taxon>
    </lineage>
</organism>
<evidence type="ECO:0000256" key="4">
    <source>
        <dbReference type="ARBA" id="ARBA00010617"/>
    </source>
</evidence>
<dbReference type="Pfam" id="PF00067">
    <property type="entry name" value="p450"/>
    <property type="match status" value="1"/>
</dbReference>
<dbReference type="AlphaFoldDB" id="A0AAV4GMZ1"/>
<evidence type="ECO:0000256" key="19">
    <source>
        <dbReference type="ARBA" id="ARBA00023221"/>
    </source>
</evidence>
<evidence type="ECO:0000256" key="17">
    <source>
        <dbReference type="ARBA" id="ARBA00023136"/>
    </source>
</evidence>
<dbReference type="GO" id="GO:0006704">
    <property type="term" value="P:glucocorticoid biosynthetic process"/>
    <property type="evidence" value="ECO:0007669"/>
    <property type="project" value="TreeGrafter"/>
</dbReference>
<keyword evidence="15" id="KW-0443">Lipid metabolism</keyword>
<dbReference type="Proteomes" id="UP000762676">
    <property type="component" value="Unassembled WGS sequence"/>
</dbReference>
<keyword evidence="7" id="KW-0153">Cholesterol metabolism</keyword>
<dbReference type="SUPFAM" id="SSF48264">
    <property type="entry name" value="Cytochrome P450"/>
    <property type="match status" value="1"/>
</dbReference>
<protein>
    <recommendedName>
        <fullName evidence="6">Cholesterol side-chain cleavage enzyme, mitochondrial</fullName>
        <ecNumber evidence="5">1.14.15.6</ecNumber>
    </recommendedName>
    <alternativeName>
        <fullName evidence="21">CYPXIA1</fullName>
    </alternativeName>
    <alternativeName>
        <fullName evidence="23">Cholesterol desmolase</fullName>
    </alternativeName>
    <alternativeName>
        <fullName evidence="22">Cytochrome P450 11A1</fullName>
    </alternativeName>
    <alternativeName>
        <fullName evidence="24">Cytochrome P450(scc)</fullName>
    </alternativeName>
</protein>
<evidence type="ECO:0000256" key="18">
    <source>
        <dbReference type="ARBA" id="ARBA00023166"/>
    </source>
</evidence>
<dbReference type="PANTHER" id="PTHR24279">
    <property type="entry name" value="CYTOCHROME P450"/>
    <property type="match status" value="1"/>
</dbReference>
<keyword evidence="12 26" id="KW-0560">Oxidoreductase</keyword>
<dbReference type="GO" id="GO:0005743">
    <property type="term" value="C:mitochondrial inner membrane"/>
    <property type="evidence" value="ECO:0007669"/>
    <property type="project" value="UniProtKB-SubCell"/>
</dbReference>
<evidence type="ECO:0000313" key="27">
    <source>
        <dbReference type="EMBL" id="GFR86455.1"/>
    </source>
</evidence>
<evidence type="ECO:0000256" key="26">
    <source>
        <dbReference type="RuleBase" id="RU000461"/>
    </source>
</evidence>